<gene>
    <name evidence="1" type="ORF">NoPa_00110</name>
</gene>
<dbReference type="Proteomes" id="UP001480661">
    <property type="component" value="Segment"/>
</dbReference>
<reference evidence="1 2" key="1">
    <citation type="submission" date="2024-03" db="EMBL/GenBank/DDBJ databases">
        <title>Isolation and characterization of a phage collection against Pseudomonas putida.</title>
        <authorList>
            <person name="Brauer A."/>
            <person name="Rosendahl S."/>
            <person name="Kangsep A."/>
            <person name="Rikberg R."/>
            <person name="Lewanczyk A.C."/>
            <person name="Horak R."/>
            <person name="Tamman H."/>
        </authorList>
    </citation>
    <scope>NUCLEOTIDE SEQUENCE [LARGE SCALE GENOMIC DNA]</scope>
</reference>
<dbReference type="EMBL" id="PP496415">
    <property type="protein sequence ID" value="WYV99449.1"/>
    <property type="molecule type" value="Genomic_DNA"/>
</dbReference>
<sequence>MNQVQMIEAARKDGFNNKEAGGIGYGACIFENVHAFFVPTSSKTKYSNWKGRVTWEIDGKRATKDQVKQIIG</sequence>
<proteinExistence type="predicted"/>
<organism evidence="1 2">
    <name type="scientific">Pseudomonas phage vB_PpuM-NoPa</name>
    <dbReference type="NCBI Taxonomy" id="3132619"/>
    <lineage>
        <taxon>Viruses</taxon>
        <taxon>Duplodnaviria</taxon>
        <taxon>Heunggongvirae</taxon>
        <taxon>Uroviricota</taxon>
        <taxon>Caudoviricetes</taxon>
        <taxon>Vandenendeviridae</taxon>
        <taxon>Gorskivirinae</taxon>
        <taxon>Tartuvirus</taxon>
        <taxon>Tartuvirus nopa</taxon>
    </lineage>
</organism>
<keyword evidence="2" id="KW-1185">Reference proteome</keyword>
<evidence type="ECO:0000313" key="2">
    <source>
        <dbReference type="Proteomes" id="UP001480661"/>
    </source>
</evidence>
<protein>
    <submittedName>
        <fullName evidence="1">Uncharacterized protein</fullName>
    </submittedName>
</protein>
<evidence type="ECO:0000313" key="1">
    <source>
        <dbReference type="EMBL" id="WYV99449.1"/>
    </source>
</evidence>
<name>A0AAX4MYB9_9CAUD</name>
<accession>A0AAX4MYB9</accession>